<dbReference type="PANTHER" id="PTHR43133:SF46">
    <property type="entry name" value="RNA POLYMERASE SIGMA-70 FACTOR ECF SUBFAMILY"/>
    <property type="match status" value="1"/>
</dbReference>
<keyword evidence="3" id="KW-0731">Sigma factor</keyword>
<keyword evidence="8" id="KW-1185">Reference proteome</keyword>
<organism evidence="7 8">
    <name type="scientific">Fodinibius salsisoli</name>
    <dbReference type="NCBI Taxonomy" id="2820877"/>
    <lineage>
        <taxon>Bacteria</taxon>
        <taxon>Pseudomonadati</taxon>
        <taxon>Balneolota</taxon>
        <taxon>Balneolia</taxon>
        <taxon>Balneolales</taxon>
        <taxon>Balneolaceae</taxon>
        <taxon>Fodinibius</taxon>
    </lineage>
</organism>
<evidence type="ECO:0000256" key="1">
    <source>
        <dbReference type="ARBA" id="ARBA00010641"/>
    </source>
</evidence>
<keyword evidence="4" id="KW-0804">Transcription</keyword>
<evidence type="ECO:0000256" key="2">
    <source>
        <dbReference type="ARBA" id="ARBA00023015"/>
    </source>
</evidence>
<dbReference type="InterPro" id="IPR039425">
    <property type="entry name" value="RNA_pol_sigma-70-like"/>
</dbReference>
<dbReference type="InterPro" id="IPR000792">
    <property type="entry name" value="Tscrpt_reg_LuxR_C"/>
</dbReference>
<dbReference type="Pfam" id="PF04542">
    <property type="entry name" value="Sigma70_r2"/>
    <property type="match status" value="1"/>
</dbReference>
<evidence type="ECO:0000256" key="3">
    <source>
        <dbReference type="ARBA" id="ARBA00023082"/>
    </source>
</evidence>
<dbReference type="PANTHER" id="PTHR43133">
    <property type="entry name" value="RNA POLYMERASE ECF-TYPE SIGMA FACTO"/>
    <property type="match status" value="1"/>
</dbReference>
<dbReference type="InterPro" id="IPR013249">
    <property type="entry name" value="RNA_pol_sigma70_r4_t2"/>
</dbReference>
<name>A0ABT3PPZ2_9BACT</name>
<dbReference type="InterPro" id="IPR014284">
    <property type="entry name" value="RNA_pol_sigma-70_dom"/>
</dbReference>
<dbReference type="InterPro" id="IPR013325">
    <property type="entry name" value="RNA_pol_sigma_r2"/>
</dbReference>
<dbReference type="PRINTS" id="PR00038">
    <property type="entry name" value="HTHLUXR"/>
</dbReference>
<dbReference type="Gene3D" id="1.10.1740.10">
    <property type="match status" value="1"/>
</dbReference>
<dbReference type="InterPro" id="IPR007627">
    <property type="entry name" value="RNA_pol_sigma70_r2"/>
</dbReference>
<keyword evidence="2" id="KW-0805">Transcription regulation</keyword>
<dbReference type="Pfam" id="PF08281">
    <property type="entry name" value="Sigma70_r4_2"/>
    <property type="match status" value="1"/>
</dbReference>
<protein>
    <submittedName>
        <fullName evidence="7">RNA polymerase sigma-70 factor</fullName>
    </submittedName>
</protein>
<dbReference type="NCBIfam" id="TIGR02985">
    <property type="entry name" value="Sig70_bacteroi1"/>
    <property type="match status" value="1"/>
</dbReference>
<sequence length="194" mass="23343">MLDSDQQDEEGKWIREIRTGNKRSFKKLFETYYSPLLQFAYRYVNSRSVAEGVVQDVFLWIWENKQGWEVRGKLKTYLFRAVKHQAIDYLRHERTREKYQQQFSEIRTQSISPEIPLDDEERDFVQAVQELIEELPQRPRMVYKLSRLEGLTYKEIAEVLDVSPKTVESHISRALDYLRKHLTPYLSILCLLFF</sequence>
<evidence type="ECO:0000313" key="8">
    <source>
        <dbReference type="Proteomes" id="UP001207918"/>
    </source>
</evidence>
<proteinExistence type="inferred from homology"/>
<comment type="caution">
    <text evidence="7">The sequence shown here is derived from an EMBL/GenBank/DDBJ whole genome shotgun (WGS) entry which is preliminary data.</text>
</comment>
<feature type="domain" description="RNA polymerase sigma-70 region 2" evidence="5">
    <location>
        <begin position="28"/>
        <end position="94"/>
    </location>
</feature>
<dbReference type="Proteomes" id="UP001207918">
    <property type="component" value="Unassembled WGS sequence"/>
</dbReference>
<gene>
    <name evidence="7" type="ORF">J6I44_13725</name>
</gene>
<evidence type="ECO:0000259" key="6">
    <source>
        <dbReference type="Pfam" id="PF08281"/>
    </source>
</evidence>
<dbReference type="InterPro" id="IPR014327">
    <property type="entry name" value="RNA_pol_sigma70_bacteroid"/>
</dbReference>
<evidence type="ECO:0000256" key="4">
    <source>
        <dbReference type="ARBA" id="ARBA00023163"/>
    </source>
</evidence>
<reference evidence="7 8" key="1">
    <citation type="submission" date="2021-03" db="EMBL/GenBank/DDBJ databases">
        <title>Aliifodinibius sp. nov., a new bacterium isolated from saline soil.</title>
        <authorList>
            <person name="Galisteo C."/>
            <person name="De La Haba R."/>
            <person name="Sanchez-Porro C."/>
            <person name="Ventosa A."/>
        </authorList>
    </citation>
    <scope>NUCLEOTIDE SEQUENCE [LARGE SCALE GENOMIC DNA]</scope>
    <source>
        <strain evidence="7 8">1BSP15-2V2</strain>
    </source>
</reference>
<dbReference type="InterPro" id="IPR036388">
    <property type="entry name" value="WH-like_DNA-bd_sf"/>
</dbReference>
<evidence type="ECO:0000313" key="7">
    <source>
        <dbReference type="EMBL" id="MCW9707921.1"/>
    </source>
</evidence>
<dbReference type="SUPFAM" id="SSF88659">
    <property type="entry name" value="Sigma3 and sigma4 domains of RNA polymerase sigma factors"/>
    <property type="match status" value="1"/>
</dbReference>
<dbReference type="InterPro" id="IPR013324">
    <property type="entry name" value="RNA_pol_sigma_r3/r4-like"/>
</dbReference>
<dbReference type="RefSeq" id="WP_265766708.1">
    <property type="nucleotide sequence ID" value="NZ_JAGGJA010000009.1"/>
</dbReference>
<feature type="domain" description="RNA polymerase sigma factor 70 region 4 type 2" evidence="6">
    <location>
        <begin position="126"/>
        <end position="175"/>
    </location>
</feature>
<dbReference type="SUPFAM" id="SSF88946">
    <property type="entry name" value="Sigma2 domain of RNA polymerase sigma factors"/>
    <property type="match status" value="1"/>
</dbReference>
<dbReference type="NCBIfam" id="TIGR02937">
    <property type="entry name" value="sigma70-ECF"/>
    <property type="match status" value="1"/>
</dbReference>
<evidence type="ECO:0000259" key="5">
    <source>
        <dbReference type="Pfam" id="PF04542"/>
    </source>
</evidence>
<dbReference type="CDD" id="cd06171">
    <property type="entry name" value="Sigma70_r4"/>
    <property type="match status" value="1"/>
</dbReference>
<dbReference type="EMBL" id="JAGGJA010000009">
    <property type="protein sequence ID" value="MCW9707921.1"/>
    <property type="molecule type" value="Genomic_DNA"/>
</dbReference>
<comment type="similarity">
    <text evidence="1">Belongs to the sigma-70 factor family. ECF subfamily.</text>
</comment>
<dbReference type="Gene3D" id="1.10.10.10">
    <property type="entry name" value="Winged helix-like DNA-binding domain superfamily/Winged helix DNA-binding domain"/>
    <property type="match status" value="1"/>
</dbReference>
<accession>A0ABT3PPZ2</accession>